<keyword evidence="1 2" id="KW-0732">Signal</keyword>
<evidence type="ECO:0000313" key="3">
    <source>
        <dbReference type="EMBL" id="QNN62095.1"/>
    </source>
</evidence>
<dbReference type="Pfam" id="PF13343">
    <property type="entry name" value="SBP_bac_6"/>
    <property type="match status" value="1"/>
</dbReference>
<evidence type="ECO:0000256" key="2">
    <source>
        <dbReference type="SAM" id="SignalP"/>
    </source>
</evidence>
<dbReference type="PROSITE" id="PS51257">
    <property type="entry name" value="PROKAR_LIPOPROTEIN"/>
    <property type="match status" value="1"/>
</dbReference>
<evidence type="ECO:0000256" key="1">
    <source>
        <dbReference type="ARBA" id="ARBA00022729"/>
    </source>
</evidence>
<dbReference type="KEGG" id="ldn:H9L06_07270"/>
<evidence type="ECO:0000313" key="4">
    <source>
        <dbReference type="Proteomes" id="UP000515934"/>
    </source>
</evidence>
<dbReference type="AlphaFoldDB" id="A0A7G9S2M0"/>
<dbReference type="GO" id="GO:0015888">
    <property type="term" value="P:thiamine transport"/>
    <property type="evidence" value="ECO:0007669"/>
    <property type="project" value="TreeGrafter"/>
</dbReference>
<dbReference type="PANTHER" id="PTHR30006">
    <property type="entry name" value="THIAMINE-BINDING PERIPLASMIC PROTEIN-RELATED"/>
    <property type="match status" value="1"/>
</dbReference>
<gene>
    <name evidence="3" type="ORF">H9L06_07270</name>
</gene>
<sequence>MKKKFIGVLGLTASAALVLTGCSSTSQAAEGDWTAAPVMENLQAQADPFTTYALPDEWANYGALFEDFCEINDLTCSHVDSDMSSGEAIQRYAAEKGNPIGYLSDIGGLWGQVAEGAGVTAPYVPEGAEDLLPGQYGENGGWINTFTGVVGFLVNDSVSEAPQTWDDLLKPEYANGKVASSGLNEPIGGTQQAVDLSIALARGGDVTDTDATWEYLNELFATTNVSDVSPSIDALIRGEYGVMVQYDFNAIAAIEQAEAQGVSLSFVVPSDGSIYMPSSILANGHNSESMDFIKAFMDYVLTDEAQLKFADFGARPIRFVNGDLEVPEERRARWLPEENYANTQTFDASLIDPEQLLADYNANVKN</sequence>
<organism evidence="3 4">
    <name type="scientific">Leucobacter denitrificans</name>
    <dbReference type="NCBI Taxonomy" id="683042"/>
    <lineage>
        <taxon>Bacteria</taxon>
        <taxon>Bacillati</taxon>
        <taxon>Actinomycetota</taxon>
        <taxon>Actinomycetes</taxon>
        <taxon>Micrococcales</taxon>
        <taxon>Microbacteriaceae</taxon>
        <taxon>Leucobacter</taxon>
    </lineage>
</organism>
<dbReference type="RefSeq" id="WP_187554566.1">
    <property type="nucleotide sequence ID" value="NZ_CP060716.1"/>
</dbReference>
<feature type="signal peptide" evidence="2">
    <location>
        <begin position="1"/>
        <end position="28"/>
    </location>
</feature>
<keyword evidence="4" id="KW-1185">Reference proteome</keyword>
<name>A0A7G9S2M0_9MICO</name>
<dbReference type="GO" id="GO:0030288">
    <property type="term" value="C:outer membrane-bounded periplasmic space"/>
    <property type="evidence" value="ECO:0007669"/>
    <property type="project" value="TreeGrafter"/>
</dbReference>
<dbReference type="Gene3D" id="3.40.190.10">
    <property type="entry name" value="Periplasmic binding protein-like II"/>
    <property type="match status" value="2"/>
</dbReference>
<dbReference type="GO" id="GO:0030976">
    <property type="term" value="F:thiamine pyrophosphate binding"/>
    <property type="evidence" value="ECO:0007669"/>
    <property type="project" value="TreeGrafter"/>
</dbReference>
<reference evidence="3 4" key="1">
    <citation type="submission" date="2020-08" db="EMBL/GenBank/DDBJ databases">
        <title>Genome sequence of Leucobacter denitrificans KACC 14055T.</title>
        <authorList>
            <person name="Hyun D.-W."/>
            <person name="Bae J.-W."/>
        </authorList>
    </citation>
    <scope>NUCLEOTIDE SEQUENCE [LARGE SCALE GENOMIC DNA]</scope>
    <source>
        <strain evidence="3 4">KACC 14055</strain>
    </source>
</reference>
<dbReference type="EMBL" id="CP060716">
    <property type="protein sequence ID" value="QNN62095.1"/>
    <property type="molecule type" value="Genomic_DNA"/>
</dbReference>
<accession>A0A7G9S2M0</accession>
<dbReference type="SUPFAM" id="SSF53850">
    <property type="entry name" value="Periplasmic binding protein-like II"/>
    <property type="match status" value="1"/>
</dbReference>
<dbReference type="PANTHER" id="PTHR30006:SF2">
    <property type="entry name" value="ABC TRANSPORTER SUBSTRATE-BINDING PROTEIN"/>
    <property type="match status" value="1"/>
</dbReference>
<dbReference type="Proteomes" id="UP000515934">
    <property type="component" value="Chromosome"/>
</dbReference>
<feature type="chain" id="PRO_5028817278" evidence="2">
    <location>
        <begin position="29"/>
        <end position="366"/>
    </location>
</feature>
<protein>
    <submittedName>
        <fullName evidence="3">Extracellular solute-binding protein</fullName>
    </submittedName>
</protein>
<dbReference type="GO" id="GO:0030975">
    <property type="term" value="F:thiamine binding"/>
    <property type="evidence" value="ECO:0007669"/>
    <property type="project" value="TreeGrafter"/>
</dbReference>
<proteinExistence type="predicted"/>